<dbReference type="Proteomes" id="UP001596058">
    <property type="component" value="Unassembled WGS sequence"/>
</dbReference>
<gene>
    <name evidence="2" type="ORF">ACFPZ3_31380</name>
</gene>
<name>A0ABW1CRN5_9ACTN</name>
<evidence type="ECO:0000313" key="2">
    <source>
        <dbReference type="EMBL" id="MFC5828395.1"/>
    </source>
</evidence>
<dbReference type="EMBL" id="JBHSPA010000037">
    <property type="protein sequence ID" value="MFC5828395.1"/>
    <property type="molecule type" value="Genomic_DNA"/>
</dbReference>
<accession>A0ABW1CRN5</accession>
<feature type="region of interest" description="Disordered" evidence="1">
    <location>
        <begin position="35"/>
        <end position="63"/>
    </location>
</feature>
<protein>
    <recommendedName>
        <fullName evidence="4">Integrase catalytic domain-containing protein</fullName>
    </recommendedName>
</protein>
<proteinExistence type="predicted"/>
<reference evidence="3" key="1">
    <citation type="journal article" date="2019" name="Int. J. Syst. Evol. Microbiol.">
        <title>The Global Catalogue of Microorganisms (GCM) 10K type strain sequencing project: providing services to taxonomists for standard genome sequencing and annotation.</title>
        <authorList>
            <consortium name="The Broad Institute Genomics Platform"/>
            <consortium name="The Broad Institute Genome Sequencing Center for Infectious Disease"/>
            <person name="Wu L."/>
            <person name="Ma J."/>
        </authorList>
    </citation>
    <scope>NUCLEOTIDE SEQUENCE [LARGE SCALE GENOMIC DNA]</scope>
    <source>
        <strain evidence="3">CCUG 53903</strain>
    </source>
</reference>
<feature type="compositionally biased region" description="Basic and acidic residues" evidence="1">
    <location>
        <begin position="52"/>
        <end position="63"/>
    </location>
</feature>
<evidence type="ECO:0000313" key="3">
    <source>
        <dbReference type="Proteomes" id="UP001596058"/>
    </source>
</evidence>
<organism evidence="2 3">
    <name type="scientific">Nonomuraea insulae</name>
    <dbReference type="NCBI Taxonomy" id="1616787"/>
    <lineage>
        <taxon>Bacteria</taxon>
        <taxon>Bacillati</taxon>
        <taxon>Actinomycetota</taxon>
        <taxon>Actinomycetes</taxon>
        <taxon>Streptosporangiales</taxon>
        <taxon>Streptosporangiaceae</taxon>
        <taxon>Nonomuraea</taxon>
    </lineage>
</organism>
<evidence type="ECO:0008006" key="4">
    <source>
        <dbReference type="Google" id="ProtNLM"/>
    </source>
</evidence>
<sequence>MGTLRRELLDRILILNAHHLALVLQEHLIIHYNGHRPHQSRHQRPPETATRPARDVTELSDPRSIRRRRVVEGTISEYPPRRFSDHRLDIRAVHRERPEVLAHGVRWVRTGASEPAKVRRRYRRRSWAALEGERISRSGPIACATCAPATFVVKLASCCLCPNGAVRSLTSQRV</sequence>
<keyword evidence="3" id="KW-1185">Reference proteome</keyword>
<evidence type="ECO:0000256" key="1">
    <source>
        <dbReference type="SAM" id="MobiDB-lite"/>
    </source>
</evidence>
<comment type="caution">
    <text evidence="2">The sequence shown here is derived from an EMBL/GenBank/DDBJ whole genome shotgun (WGS) entry which is preliminary data.</text>
</comment>
<dbReference type="RefSeq" id="WP_379518006.1">
    <property type="nucleotide sequence ID" value="NZ_JBHSPA010000037.1"/>
</dbReference>